<reference evidence="2 3" key="1">
    <citation type="journal article" date="2015" name="Nature">
        <title>rRNA introns, odd ribosomes, and small enigmatic genomes across a large radiation of phyla.</title>
        <authorList>
            <person name="Brown C.T."/>
            <person name="Hug L.A."/>
            <person name="Thomas B.C."/>
            <person name="Sharon I."/>
            <person name="Castelle C.J."/>
            <person name="Singh A."/>
            <person name="Wilkins M.J."/>
            <person name="Williams K.H."/>
            <person name="Banfield J.F."/>
        </authorList>
    </citation>
    <scope>NUCLEOTIDE SEQUENCE [LARGE SCALE GENOMIC DNA]</scope>
</reference>
<protein>
    <submittedName>
        <fullName evidence="2">Uncharacterized protein</fullName>
    </submittedName>
</protein>
<feature type="transmembrane region" description="Helical" evidence="1">
    <location>
        <begin position="28"/>
        <end position="50"/>
    </location>
</feature>
<dbReference type="Proteomes" id="UP000034600">
    <property type="component" value="Unassembled WGS sequence"/>
</dbReference>
<sequence>MDLNQMFEGGRDRLHRVQRADVRTKKRYLIFSSAAAMILVVLLWFFYLSLTLPKVASTSPEDALPAQVEESDSFFRVLGRGAKNLKDSLVKEFENFKTGVSQSVSSFVGRFKETKEFTIEP</sequence>
<name>A0A0G1UYP2_9BACT</name>
<organism evidence="2 3">
    <name type="scientific">Candidatus Jorgensenbacteria bacterium GW2011_GWC1_48_8</name>
    <dbReference type="NCBI Taxonomy" id="1618666"/>
    <lineage>
        <taxon>Bacteria</taxon>
        <taxon>Candidatus Joergenseniibacteriota</taxon>
    </lineage>
</organism>
<keyword evidence="1" id="KW-0812">Transmembrane</keyword>
<evidence type="ECO:0000313" key="2">
    <source>
        <dbReference type="EMBL" id="KKU99379.1"/>
    </source>
</evidence>
<evidence type="ECO:0000313" key="3">
    <source>
        <dbReference type="Proteomes" id="UP000034600"/>
    </source>
</evidence>
<proteinExistence type="predicted"/>
<keyword evidence="1" id="KW-1133">Transmembrane helix</keyword>
<gene>
    <name evidence="2" type="ORF">UY32_C0001G0014</name>
</gene>
<dbReference type="AlphaFoldDB" id="A0A0G1UYP2"/>
<keyword evidence="1" id="KW-0472">Membrane</keyword>
<comment type="caution">
    <text evidence="2">The sequence shown here is derived from an EMBL/GenBank/DDBJ whole genome shotgun (WGS) entry which is preliminary data.</text>
</comment>
<accession>A0A0G1UYP2</accession>
<dbReference type="EMBL" id="LCPO01000001">
    <property type="protein sequence ID" value="KKU99379.1"/>
    <property type="molecule type" value="Genomic_DNA"/>
</dbReference>
<evidence type="ECO:0000256" key="1">
    <source>
        <dbReference type="SAM" id="Phobius"/>
    </source>
</evidence>